<dbReference type="PROSITE" id="PS51257">
    <property type="entry name" value="PROKAR_LIPOPROTEIN"/>
    <property type="match status" value="1"/>
</dbReference>
<evidence type="ECO:0008006" key="3">
    <source>
        <dbReference type="Google" id="ProtNLM"/>
    </source>
</evidence>
<keyword evidence="2" id="KW-1185">Reference proteome</keyword>
<proteinExistence type="predicted"/>
<evidence type="ECO:0000313" key="2">
    <source>
        <dbReference type="Proteomes" id="UP000544872"/>
    </source>
</evidence>
<dbReference type="AlphaFoldDB" id="A0A7X0DMG4"/>
<reference evidence="1 2" key="1">
    <citation type="submission" date="2020-08" db="EMBL/GenBank/DDBJ databases">
        <title>Genomic Encyclopedia of Type Strains, Phase IV (KMG-IV): sequencing the most valuable type-strain genomes for metagenomic binning, comparative biology and taxonomic classification.</title>
        <authorList>
            <person name="Goeker M."/>
        </authorList>
    </citation>
    <scope>NUCLEOTIDE SEQUENCE [LARGE SCALE GENOMIC DNA]</scope>
    <source>
        <strain evidence="1 2">DSM 11590</strain>
    </source>
</reference>
<gene>
    <name evidence="1" type="ORF">FHS48_002456</name>
</gene>
<dbReference type="Proteomes" id="UP000544872">
    <property type="component" value="Unassembled WGS sequence"/>
</dbReference>
<comment type="caution">
    <text evidence="1">The sequence shown here is derived from an EMBL/GenBank/DDBJ whole genome shotgun (WGS) entry which is preliminary data.</text>
</comment>
<evidence type="ECO:0000313" key="1">
    <source>
        <dbReference type="EMBL" id="MBB6211021.1"/>
    </source>
</evidence>
<sequence length="189" mass="21469">MLRWFTIGVCIFLSGCLLPDRYEAELTVLTDGSYTLTYDGEFIDVMTHAEMQKKGLTEKQEAERAEFVSENFDIGVNGEKLKYKGKARYSADFVDKGDYRRFNSGSIAQVMKIIDRPDGTVSVRGLKPKDGGKIPDGLTSQGDICIITDMEVIEHNANSTPGWFSKCYRWKKYQLLTDPELLIRMRKKG</sequence>
<dbReference type="RefSeq" id="WP_184263846.1">
    <property type="nucleotide sequence ID" value="NZ_JACIIX010000009.1"/>
</dbReference>
<protein>
    <recommendedName>
        <fullName evidence="3">Lipoprotein</fullName>
    </recommendedName>
</protein>
<accession>A0A7X0DMG4</accession>
<dbReference type="EMBL" id="JACIIX010000009">
    <property type="protein sequence ID" value="MBB6211021.1"/>
    <property type="molecule type" value="Genomic_DNA"/>
</dbReference>
<organism evidence="1 2">
    <name type="scientific">Novispirillum itersonii</name>
    <name type="common">Aquaspirillum itersonii</name>
    <dbReference type="NCBI Taxonomy" id="189"/>
    <lineage>
        <taxon>Bacteria</taxon>
        <taxon>Pseudomonadati</taxon>
        <taxon>Pseudomonadota</taxon>
        <taxon>Alphaproteobacteria</taxon>
        <taxon>Rhodospirillales</taxon>
        <taxon>Novispirillaceae</taxon>
        <taxon>Novispirillum</taxon>
    </lineage>
</organism>
<name>A0A7X0DMG4_NOVIT</name>